<reference evidence="3 4" key="1">
    <citation type="submission" date="2020-08" db="EMBL/GenBank/DDBJ databases">
        <title>Genomic Encyclopedia of Type Strains, Phase IV (KMG-IV): sequencing the most valuable type-strain genomes for metagenomic binning, comparative biology and taxonomic classification.</title>
        <authorList>
            <person name="Goeker M."/>
        </authorList>
    </citation>
    <scope>NUCLEOTIDE SEQUENCE [LARGE SCALE GENOMIC DNA]</scope>
    <source>
        <strain evidence="3 4">DSM 103462</strain>
    </source>
</reference>
<dbReference type="GO" id="GO:0016757">
    <property type="term" value="F:glycosyltransferase activity"/>
    <property type="evidence" value="ECO:0007669"/>
    <property type="project" value="InterPro"/>
</dbReference>
<dbReference type="Gene3D" id="3.40.50.2000">
    <property type="entry name" value="Glycogen Phosphorylase B"/>
    <property type="match status" value="2"/>
</dbReference>
<protein>
    <submittedName>
        <fullName evidence="3">Glycosyltransferase involved in cell wall biosynthesis</fullName>
    </submittedName>
</protein>
<evidence type="ECO:0000256" key="1">
    <source>
        <dbReference type="ARBA" id="ARBA00022679"/>
    </source>
</evidence>
<dbReference type="CDD" id="cd03809">
    <property type="entry name" value="GT4_MtfB-like"/>
    <property type="match status" value="1"/>
</dbReference>
<comment type="caution">
    <text evidence="3">The sequence shown here is derived from an EMBL/GenBank/DDBJ whole genome shotgun (WGS) entry which is preliminary data.</text>
</comment>
<feature type="domain" description="Glycosyl transferase family 1" evidence="2">
    <location>
        <begin position="171"/>
        <end position="321"/>
    </location>
</feature>
<dbReference type="InterPro" id="IPR001296">
    <property type="entry name" value="Glyco_trans_1"/>
</dbReference>
<dbReference type="EMBL" id="JACHFQ010000006">
    <property type="protein sequence ID" value="MBB5226582.1"/>
    <property type="molecule type" value="Genomic_DNA"/>
</dbReference>
<gene>
    <name evidence="3" type="ORF">HNP76_001963</name>
</gene>
<dbReference type="PANTHER" id="PTHR46401">
    <property type="entry name" value="GLYCOSYLTRANSFERASE WBBK-RELATED"/>
    <property type="match status" value="1"/>
</dbReference>
<keyword evidence="4" id="KW-1185">Reference proteome</keyword>
<organism evidence="3 4">
    <name type="scientific">Treponema ruminis</name>
    <dbReference type="NCBI Taxonomy" id="744515"/>
    <lineage>
        <taxon>Bacteria</taxon>
        <taxon>Pseudomonadati</taxon>
        <taxon>Spirochaetota</taxon>
        <taxon>Spirochaetia</taxon>
        <taxon>Spirochaetales</taxon>
        <taxon>Treponemataceae</taxon>
        <taxon>Treponema</taxon>
    </lineage>
</organism>
<evidence type="ECO:0000313" key="3">
    <source>
        <dbReference type="EMBL" id="MBB5226582.1"/>
    </source>
</evidence>
<dbReference type="AlphaFoldDB" id="A0A7W8G9Y3"/>
<sequence>MKKILFTIGLQFNDQNRTGVGEVYYNLLSAIDFDVWVISNKKTFENKINIHCIYMSDFKYRLFRYLRYFLPITFFVKQKFDVYVSDGFIPIVPKKAKQYAFVHDLMHAIYPENYKKSVLWNYTKFYKDVVKRSVFLISVSETTKNDLIKYKHISAEKISVLPLTTTLSIDKKASEPFFICIGAMRKNKNLLNTIKGFEDFKKNNRNSVHTLFIAGSKSGEYETLKAYVESHSLSDCIQFLGYITDEQKIDLLSKCTALVMLSSYEGFGIPILEAGLNKIPVIASRIPAFEEFTKNNVIFAESDNIQSISSAFVTAMDEEVLQNNSLNFYEEIHRYTPKQFKQNVYSLLYL</sequence>
<dbReference type="Proteomes" id="UP000518887">
    <property type="component" value="Unassembled WGS sequence"/>
</dbReference>
<evidence type="ECO:0000259" key="2">
    <source>
        <dbReference type="Pfam" id="PF00534"/>
    </source>
</evidence>
<dbReference type="SUPFAM" id="SSF53756">
    <property type="entry name" value="UDP-Glycosyltransferase/glycogen phosphorylase"/>
    <property type="match status" value="1"/>
</dbReference>
<dbReference type="Pfam" id="PF00534">
    <property type="entry name" value="Glycos_transf_1"/>
    <property type="match status" value="1"/>
</dbReference>
<proteinExistence type="predicted"/>
<dbReference type="PANTHER" id="PTHR46401:SF2">
    <property type="entry name" value="GLYCOSYLTRANSFERASE WBBK-RELATED"/>
    <property type="match status" value="1"/>
</dbReference>
<evidence type="ECO:0000313" key="4">
    <source>
        <dbReference type="Proteomes" id="UP000518887"/>
    </source>
</evidence>
<dbReference type="RefSeq" id="WP_184659992.1">
    <property type="nucleotide sequence ID" value="NZ_CP031518.1"/>
</dbReference>
<name>A0A7W8G9Y3_9SPIR</name>
<accession>A0A7W8G9Y3</accession>
<keyword evidence="1 3" id="KW-0808">Transferase</keyword>